<organism evidence="1 2">
    <name type="scientific">Dendrothele bispora (strain CBS 962.96)</name>
    <dbReference type="NCBI Taxonomy" id="1314807"/>
    <lineage>
        <taxon>Eukaryota</taxon>
        <taxon>Fungi</taxon>
        <taxon>Dikarya</taxon>
        <taxon>Basidiomycota</taxon>
        <taxon>Agaricomycotina</taxon>
        <taxon>Agaricomycetes</taxon>
        <taxon>Agaricomycetidae</taxon>
        <taxon>Agaricales</taxon>
        <taxon>Agaricales incertae sedis</taxon>
        <taxon>Dendrothele</taxon>
    </lineage>
</organism>
<keyword evidence="2" id="KW-1185">Reference proteome</keyword>
<name>A0A4S8KKM9_DENBC</name>
<reference evidence="1 2" key="1">
    <citation type="journal article" date="2019" name="Nat. Ecol. Evol.">
        <title>Megaphylogeny resolves global patterns of mushroom evolution.</title>
        <authorList>
            <person name="Varga T."/>
            <person name="Krizsan K."/>
            <person name="Foldi C."/>
            <person name="Dima B."/>
            <person name="Sanchez-Garcia M."/>
            <person name="Sanchez-Ramirez S."/>
            <person name="Szollosi G.J."/>
            <person name="Szarkandi J.G."/>
            <person name="Papp V."/>
            <person name="Albert L."/>
            <person name="Andreopoulos W."/>
            <person name="Angelini C."/>
            <person name="Antonin V."/>
            <person name="Barry K.W."/>
            <person name="Bougher N.L."/>
            <person name="Buchanan P."/>
            <person name="Buyck B."/>
            <person name="Bense V."/>
            <person name="Catcheside P."/>
            <person name="Chovatia M."/>
            <person name="Cooper J."/>
            <person name="Damon W."/>
            <person name="Desjardin D."/>
            <person name="Finy P."/>
            <person name="Geml J."/>
            <person name="Haridas S."/>
            <person name="Hughes K."/>
            <person name="Justo A."/>
            <person name="Karasinski D."/>
            <person name="Kautmanova I."/>
            <person name="Kiss B."/>
            <person name="Kocsube S."/>
            <person name="Kotiranta H."/>
            <person name="LaButti K.M."/>
            <person name="Lechner B.E."/>
            <person name="Liimatainen K."/>
            <person name="Lipzen A."/>
            <person name="Lukacs Z."/>
            <person name="Mihaltcheva S."/>
            <person name="Morgado L.N."/>
            <person name="Niskanen T."/>
            <person name="Noordeloos M.E."/>
            <person name="Ohm R.A."/>
            <person name="Ortiz-Santana B."/>
            <person name="Ovrebo C."/>
            <person name="Racz N."/>
            <person name="Riley R."/>
            <person name="Savchenko A."/>
            <person name="Shiryaev A."/>
            <person name="Soop K."/>
            <person name="Spirin V."/>
            <person name="Szebenyi C."/>
            <person name="Tomsovsky M."/>
            <person name="Tulloss R.E."/>
            <person name="Uehling J."/>
            <person name="Grigoriev I.V."/>
            <person name="Vagvolgyi C."/>
            <person name="Papp T."/>
            <person name="Martin F.M."/>
            <person name="Miettinen O."/>
            <person name="Hibbett D.S."/>
            <person name="Nagy L.G."/>
        </authorList>
    </citation>
    <scope>NUCLEOTIDE SEQUENCE [LARGE SCALE GENOMIC DNA]</scope>
    <source>
        <strain evidence="1 2">CBS 962.96</strain>
    </source>
</reference>
<proteinExistence type="predicted"/>
<dbReference type="EMBL" id="ML181655">
    <property type="protein sequence ID" value="THU75708.1"/>
    <property type="molecule type" value="Genomic_DNA"/>
</dbReference>
<sequence length="189" mass="21912">MEVNREIQYRSRAHRAGDKGRTLESLVKNIERVVDLVRREYLETFRPNVEMRNINKQLEECVGPGANFGECMQRLLGIVQHIRGFVKVLEARNWITTMLYNKEDLRVIQKYKRQLGRWRKNFNNEVERLLIWADYTTEGTKGRIVAGSLNDVRSGKTTNDHYMEASFTSATISNSTINNVGGNQTNTML</sequence>
<protein>
    <submittedName>
        <fullName evidence="1">Uncharacterized protein</fullName>
    </submittedName>
</protein>
<dbReference type="AlphaFoldDB" id="A0A4S8KKM9"/>
<dbReference type="Proteomes" id="UP000297245">
    <property type="component" value="Unassembled WGS sequence"/>
</dbReference>
<accession>A0A4S8KKM9</accession>
<evidence type="ECO:0000313" key="2">
    <source>
        <dbReference type="Proteomes" id="UP000297245"/>
    </source>
</evidence>
<gene>
    <name evidence="1" type="ORF">K435DRAFT_846847</name>
</gene>
<evidence type="ECO:0000313" key="1">
    <source>
        <dbReference type="EMBL" id="THU75708.1"/>
    </source>
</evidence>